<dbReference type="Proteomes" id="UP000823771">
    <property type="component" value="Unassembled WGS sequence"/>
</dbReference>
<gene>
    <name evidence="2" type="ORF">IAB80_10745</name>
</gene>
<proteinExistence type="predicted"/>
<dbReference type="AlphaFoldDB" id="A0A9D9NML8"/>
<accession>A0A9D9NML8</accession>
<protein>
    <recommendedName>
        <fullName evidence="4">Outer membrane protein beta-barrel domain-containing protein</fullName>
    </recommendedName>
</protein>
<sequence>MKRIFVILLSFLVASYAEGKDKDGNPYYEKGYVGNVGLNVGGTIGRYDEIGIMTVHGFSFADGFMLGGGTGILIPLEFDSKERGVSIPVFADAKYSMYDSRISPFFEGKFGLVYSTELGAGLIVSPSLGIDIGQWSVNLSYMFQAYNADRAYDSTIGRFTWTPYRYSSILVGCTWSF</sequence>
<organism evidence="2 3">
    <name type="scientific">Candidatus Cryptobacteroides excrementipullorum</name>
    <dbReference type="NCBI Taxonomy" id="2840761"/>
    <lineage>
        <taxon>Bacteria</taxon>
        <taxon>Pseudomonadati</taxon>
        <taxon>Bacteroidota</taxon>
        <taxon>Bacteroidia</taxon>
        <taxon>Bacteroidales</taxon>
        <taxon>Candidatus Cryptobacteroides</taxon>
    </lineage>
</organism>
<evidence type="ECO:0000256" key="1">
    <source>
        <dbReference type="SAM" id="SignalP"/>
    </source>
</evidence>
<reference evidence="2" key="2">
    <citation type="journal article" date="2021" name="PeerJ">
        <title>Extensive microbial diversity within the chicken gut microbiome revealed by metagenomics and culture.</title>
        <authorList>
            <person name="Gilroy R."/>
            <person name="Ravi A."/>
            <person name="Getino M."/>
            <person name="Pursley I."/>
            <person name="Horton D.L."/>
            <person name="Alikhan N.F."/>
            <person name="Baker D."/>
            <person name="Gharbi K."/>
            <person name="Hall N."/>
            <person name="Watson M."/>
            <person name="Adriaenssens E.M."/>
            <person name="Foster-Nyarko E."/>
            <person name="Jarju S."/>
            <person name="Secka A."/>
            <person name="Antonio M."/>
            <person name="Oren A."/>
            <person name="Chaudhuri R.R."/>
            <person name="La Ragione R."/>
            <person name="Hildebrand F."/>
            <person name="Pallen M.J."/>
        </authorList>
    </citation>
    <scope>NUCLEOTIDE SEQUENCE</scope>
    <source>
        <strain evidence="2">2478</strain>
    </source>
</reference>
<feature type="signal peptide" evidence="1">
    <location>
        <begin position="1"/>
        <end position="19"/>
    </location>
</feature>
<evidence type="ECO:0000313" key="2">
    <source>
        <dbReference type="EMBL" id="MBO8479344.1"/>
    </source>
</evidence>
<name>A0A9D9NML8_9BACT</name>
<dbReference type="EMBL" id="JADILZ010000106">
    <property type="protein sequence ID" value="MBO8479344.1"/>
    <property type="molecule type" value="Genomic_DNA"/>
</dbReference>
<comment type="caution">
    <text evidence="2">The sequence shown here is derived from an EMBL/GenBank/DDBJ whole genome shotgun (WGS) entry which is preliminary data.</text>
</comment>
<keyword evidence="1" id="KW-0732">Signal</keyword>
<evidence type="ECO:0008006" key="4">
    <source>
        <dbReference type="Google" id="ProtNLM"/>
    </source>
</evidence>
<evidence type="ECO:0000313" key="3">
    <source>
        <dbReference type="Proteomes" id="UP000823771"/>
    </source>
</evidence>
<reference evidence="2" key="1">
    <citation type="submission" date="2020-10" db="EMBL/GenBank/DDBJ databases">
        <authorList>
            <person name="Gilroy R."/>
        </authorList>
    </citation>
    <scope>NUCLEOTIDE SEQUENCE</scope>
    <source>
        <strain evidence="2">2478</strain>
    </source>
</reference>
<feature type="chain" id="PRO_5038978623" description="Outer membrane protein beta-barrel domain-containing protein" evidence="1">
    <location>
        <begin position="20"/>
        <end position="177"/>
    </location>
</feature>